<protein>
    <submittedName>
        <fullName evidence="3">DUF6600 domain-containing protein</fullName>
    </submittedName>
</protein>
<dbReference type="Proteomes" id="UP000321323">
    <property type="component" value="Chromosome"/>
</dbReference>
<dbReference type="SUPFAM" id="SSF103647">
    <property type="entry name" value="TSP type-3 repeat"/>
    <property type="match status" value="1"/>
</dbReference>
<feature type="compositionally biased region" description="Basic and acidic residues" evidence="1">
    <location>
        <begin position="476"/>
        <end position="506"/>
    </location>
</feature>
<feature type="region of interest" description="Disordered" evidence="1">
    <location>
        <begin position="586"/>
        <end position="688"/>
    </location>
</feature>
<dbReference type="Pfam" id="PF20245">
    <property type="entry name" value="DUF6600"/>
    <property type="match status" value="1"/>
</dbReference>
<evidence type="ECO:0000313" key="3">
    <source>
        <dbReference type="EMBL" id="WUR13240.1"/>
    </source>
</evidence>
<feature type="compositionally biased region" description="Basic and acidic residues" evidence="1">
    <location>
        <begin position="420"/>
        <end position="441"/>
    </location>
</feature>
<feature type="region of interest" description="Disordered" evidence="1">
    <location>
        <begin position="405"/>
        <end position="544"/>
    </location>
</feature>
<feature type="chain" id="PRO_5045270073" evidence="2">
    <location>
        <begin position="24"/>
        <end position="688"/>
    </location>
</feature>
<reference evidence="3 4" key="1">
    <citation type="journal article" date="2019" name="Int. J. Syst. Evol. Microbiol.">
        <title>The Draft Whole-Genome Sequence of the Antibiotic Producer Empedobacter haloabium ATCC 31962 Provides Indications for Its Taxonomic Reclassification.</title>
        <authorList>
            <person name="Miess H."/>
            <person name="Arlt P."/>
            <person name="Apel A.K."/>
            <person name="Weber T."/>
            <person name="Nieselt K."/>
            <person name="Hanssen F."/>
            <person name="Czemmel S."/>
            <person name="Nahnsen S."/>
            <person name="Gross H."/>
        </authorList>
    </citation>
    <scope>NUCLEOTIDE SEQUENCE [LARGE SCALE GENOMIC DNA]</scope>
    <source>
        <strain evidence="3 4">ATCC 31962</strain>
    </source>
</reference>
<organism evidence="3 4">
    <name type="scientific">[Empedobacter] haloabium</name>
    <dbReference type="NCBI Taxonomy" id="592317"/>
    <lineage>
        <taxon>Bacteria</taxon>
        <taxon>Pseudomonadati</taxon>
        <taxon>Pseudomonadota</taxon>
        <taxon>Betaproteobacteria</taxon>
        <taxon>Burkholderiales</taxon>
        <taxon>Oxalobacteraceae</taxon>
        <taxon>Telluria group</taxon>
        <taxon>Telluria group incertae sedis</taxon>
    </lineage>
</organism>
<dbReference type="InterPro" id="IPR028974">
    <property type="entry name" value="TSP_type-3_rpt"/>
</dbReference>
<dbReference type="InterPro" id="IPR046535">
    <property type="entry name" value="DUF6600"/>
</dbReference>
<feature type="compositionally biased region" description="Basic and acidic residues" evidence="1">
    <location>
        <begin position="519"/>
        <end position="529"/>
    </location>
</feature>
<feature type="compositionally biased region" description="Pro residues" evidence="1">
    <location>
        <begin position="606"/>
        <end position="616"/>
    </location>
</feature>
<feature type="compositionally biased region" description="Basic and acidic residues" evidence="1">
    <location>
        <begin position="586"/>
        <end position="596"/>
    </location>
</feature>
<feature type="compositionally biased region" description="Low complexity" evidence="1">
    <location>
        <begin position="657"/>
        <end position="672"/>
    </location>
</feature>
<gene>
    <name evidence="3" type="ORF">E7V67_026735</name>
</gene>
<evidence type="ECO:0000256" key="2">
    <source>
        <dbReference type="SAM" id="SignalP"/>
    </source>
</evidence>
<dbReference type="EMBL" id="CP136508">
    <property type="protein sequence ID" value="WUR13240.1"/>
    <property type="molecule type" value="Genomic_DNA"/>
</dbReference>
<accession>A0ABZ1UKJ7</accession>
<evidence type="ECO:0000256" key="1">
    <source>
        <dbReference type="SAM" id="MobiDB-lite"/>
    </source>
</evidence>
<dbReference type="Gene3D" id="4.10.1080.10">
    <property type="entry name" value="TSP type-3 repeat"/>
    <property type="match status" value="1"/>
</dbReference>
<feature type="compositionally biased region" description="Basic and acidic residues" evidence="1">
    <location>
        <begin position="449"/>
        <end position="469"/>
    </location>
</feature>
<name>A0ABZ1UKJ7_9BURK</name>
<keyword evidence="2" id="KW-0732">Signal</keyword>
<feature type="signal peptide" evidence="2">
    <location>
        <begin position="1"/>
        <end position="23"/>
    </location>
</feature>
<sequence>MNRKTLHFLLLAALVAASSFALADPPARVGRIAAAEGAVTVRTGDGSESGSLLNWPVSSDHHVITAAGARAEVRVGAAAIRLDGDSDLAIEQLDDDVMRLRLHHGAVSVHLRDPALLGGFELATAHARVLLTEPGVVKVETERVPDSTRVSTLEGIARVEGGGTALTLRAGKRADVRDDDIATGQALADNFDAWAQNRDRRDEAAIATRYVPADVTGYEELDRHGSWTVSSDYGPLWAPRNVASDWAPYRDGRWTWLSPWGWTWIDNAPWGYAPSHYGRWVLVNRRWCWAPGRVVGRPVWAPALVGWVGGPGWAVEFRDRRRAPGLGWYPLTPRDRYVPHYPVSPRYEERLGWRFHDSDRRGRYAPDGRRDGLTIVPRDRFEQRRTVAVNNVPRATIFPNTISTLPPGVPVTPPGVTARPGDRNGDGVADRLQRDRNHDGIADGVQGPDRNRDGVADRLQTPDRNRDGIADGLQPRPDRIITTERWPERDRNHDGVADRLQRDRNGDGIADAAQGLADPRADRNRDGIPDRAQGLVDPRHDRNGDGIADRAQGHVITTMTPGQFAPAAEQAERRHRLLEEQVERRRELMDARRQQNEQRWNGRPVQPAPAAPPPIATAPNPRAVFTPAAPPPAAPPPVVAPRPAPPPPAPVAPLPAQPQAQPQPQAPAQPGGQHRGPRQPRQDGIRER</sequence>
<evidence type="ECO:0000313" key="4">
    <source>
        <dbReference type="Proteomes" id="UP000321323"/>
    </source>
</evidence>
<keyword evidence="4" id="KW-1185">Reference proteome</keyword>
<proteinExistence type="predicted"/>
<feature type="compositionally biased region" description="Pro residues" evidence="1">
    <location>
        <begin position="628"/>
        <end position="656"/>
    </location>
</feature>